<comment type="caution">
    <text evidence="7">The sequence shown here is derived from an EMBL/GenBank/DDBJ whole genome shotgun (WGS) entry which is preliminary data.</text>
</comment>
<evidence type="ECO:0000256" key="3">
    <source>
        <dbReference type="ARBA" id="ARBA00023163"/>
    </source>
</evidence>
<sequence>MLAFFVFFLGLLVSISGGSLALPSRIIQNQSTWQASTACRLSNLYVVAPLGSSVQVRPRYPMLNTNQQGVDPSIARSFGAQYGTGQNTGAGNAFQLGGGMQGFNAVQGGYGLPGGLPGGRGGMGGIGSQQQPGVHGRYPGANLANNIPQLGQYGQGPARALGPHPMALNGLANNGTVPRGGLGGAPGLAGQPGPNARAGAGSMGIPQGLQRQVAGGGPHLGNQANLNHLGNPNHRAIPGMGAMGHVPGGLVGGGLGGLAAGSPGRGGLHGGLAGGGYHNPSGDLLSMMSKANGGINLGTGPSGLGATQQSPSSHALQQPQQSPQQPQQQQQQHQQQHAALLGQQQQQQQSQPPPPQPQEQGDRDRDRDRDRDHLSFDASEFPALGGGGSGQRGPQPGLANGDGPAVPGGDLYNSLMSKNQLSSEFSIQNEEFPALPGATQEMSLARNSFAFPTAVGQYSANMQPRPGGPAANPTPGQPSKQLLQQQPQQQQQQQQQQPQQRHSGSLQDHHLPADLQRTLGMANLADVNPSLLQNVANQLPQGQHRGLDQQELTRALIRQQQQQQQQQHGVKGVQGNGASPQAQTVTSPGGSNRGATAVSPDRFGLLGLLSVIRMTDPDLTTLALGTDLTTLGLHLNSLENVYRTFASPWADAPLRPEPDFKVPACYMHNPPRLRPGYFGKFQQDTLFYIFYSMPGDEAQLYAADELALRKWGFHKELKTWIMRAPGTQPLEKSQNHERGAFFLFDTGSWECIRKNDFVLYYDMLERAPSLPRAGPQPAHQSQGSVG</sequence>
<keyword evidence="8" id="KW-1185">Reference proteome</keyword>
<dbReference type="AlphaFoldDB" id="A0AAW1RBJ5"/>
<comment type="similarity">
    <text evidence="1">Belongs to the CNOT2/3/5 family.</text>
</comment>
<feature type="compositionally biased region" description="Gly residues" evidence="4">
    <location>
        <begin position="178"/>
        <end position="187"/>
    </location>
</feature>
<keyword evidence="5" id="KW-0732">Signal</keyword>
<keyword evidence="2" id="KW-0805">Transcription regulation</keyword>
<evidence type="ECO:0000259" key="6">
    <source>
        <dbReference type="Pfam" id="PF04153"/>
    </source>
</evidence>
<dbReference type="Gene3D" id="2.30.30.1020">
    <property type="entry name" value="CCR4-NOT complex subunit 2/3/5, C-terminal domain"/>
    <property type="match status" value="1"/>
</dbReference>
<dbReference type="GO" id="GO:0006355">
    <property type="term" value="P:regulation of DNA-templated transcription"/>
    <property type="evidence" value="ECO:0007669"/>
    <property type="project" value="InterPro"/>
</dbReference>
<organism evidence="7 8">
    <name type="scientific">Apatococcus lobatus</name>
    <dbReference type="NCBI Taxonomy" id="904363"/>
    <lineage>
        <taxon>Eukaryota</taxon>
        <taxon>Viridiplantae</taxon>
        <taxon>Chlorophyta</taxon>
        <taxon>core chlorophytes</taxon>
        <taxon>Trebouxiophyceae</taxon>
        <taxon>Chlorellales</taxon>
        <taxon>Chlorellaceae</taxon>
        <taxon>Apatococcus</taxon>
    </lineage>
</organism>
<evidence type="ECO:0000256" key="2">
    <source>
        <dbReference type="ARBA" id="ARBA00023015"/>
    </source>
</evidence>
<dbReference type="GO" id="GO:0030015">
    <property type="term" value="C:CCR4-NOT core complex"/>
    <property type="evidence" value="ECO:0007669"/>
    <property type="project" value="InterPro"/>
</dbReference>
<gene>
    <name evidence="7" type="ORF">WJX74_004011</name>
</gene>
<evidence type="ECO:0000313" key="8">
    <source>
        <dbReference type="Proteomes" id="UP001438707"/>
    </source>
</evidence>
<feature type="region of interest" description="Disordered" evidence="4">
    <location>
        <begin position="293"/>
        <end position="414"/>
    </location>
</feature>
<feature type="region of interest" description="Disordered" evidence="4">
    <location>
        <begin position="557"/>
        <end position="598"/>
    </location>
</feature>
<feature type="compositionally biased region" description="Low complexity" evidence="4">
    <location>
        <begin position="308"/>
        <end position="350"/>
    </location>
</feature>
<feature type="region of interest" description="Disordered" evidence="4">
    <location>
        <begin position="458"/>
        <end position="507"/>
    </location>
</feature>
<protein>
    <recommendedName>
        <fullName evidence="6">NOT2/NOT3/NOT5 C-terminal domain-containing protein</fullName>
    </recommendedName>
</protein>
<dbReference type="Pfam" id="PF04153">
    <property type="entry name" value="NOT2_3_5_C"/>
    <property type="match status" value="1"/>
</dbReference>
<feature type="region of interest" description="Disordered" evidence="4">
    <location>
        <begin position="178"/>
        <end position="240"/>
    </location>
</feature>
<dbReference type="InterPro" id="IPR040168">
    <property type="entry name" value="Not2/3/5"/>
</dbReference>
<feature type="signal peptide" evidence="5">
    <location>
        <begin position="1"/>
        <end position="21"/>
    </location>
</feature>
<dbReference type="Proteomes" id="UP001438707">
    <property type="component" value="Unassembled WGS sequence"/>
</dbReference>
<dbReference type="InterPro" id="IPR007282">
    <property type="entry name" value="NOT2/3/5_C"/>
</dbReference>
<feature type="domain" description="NOT2/NOT3/NOT5 C-terminal" evidence="6">
    <location>
        <begin position="642"/>
        <end position="764"/>
    </location>
</feature>
<evidence type="ECO:0000313" key="7">
    <source>
        <dbReference type="EMBL" id="KAK9831119.1"/>
    </source>
</evidence>
<feature type="chain" id="PRO_5043699390" description="NOT2/NOT3/NOT5 C-terminal domain-containing protein" evidence="5">
    <location>
        <begin position="22"/>
        <end position="786"/>
    </location>
</feature>
<dbReference type="PANTHER" id="PTHR23326">
    <property type="entry name" value="CCR4 NOT-RELATED"/>
    <property type="match status" value="1"/>
</dbReference>
<dbReference type="EMBL" id="JALJOS010000014">
    <property type="protein sequence ID" value="KAK9831119.1"/>
    <property type="molecule type" value="Genomic_DNA"/>
</dbReference>
<feature type="compositionally biased region" description="Low complexity" evidence="4">
    <location>
        <begin position="481"/>
        <end position="500"/>
    </location>
</feature>
<feature type="compositionally biased region" description="Polar residues" evidence="4">
    <location>
        <begin position="576"/>
        <end position="594"/>
    </location>
</feature>
<feature type="compositionally biased region" description="Basic and acidic residues" evidence="4">
    <location>
        <begin position="360"/>
        <end position="375"/>
    </location>
</feature>
<evidence type="ECO:0000256" key="5">
    <source>
        <dbReference type="SAM" id="SignalP"/>
    </source>
</evidence>
<keyword evidence="3" id="KW-0804">Transcription</keyword>
<evidence type="ECO:0000256" key="4">
    <source>
        <dbReference type="SAM" id="MobiDB-lite"/>
    </source>
</evidence>
<reference evidence="7 8" key="1">
    <citation type="journal article" date="2024" name="Nat. Commun.">
        <title>Phylogenomics reveals the evolutionary origins of lichenization in chlorophyte algae.</title>
        <authorList>
            <person name="Puginier C."/>
            <person name="Libourel C."/>
            <person name="Otte J."/>
            <person name="Skaloud P."/>
            <person name="Haon M."/>
            <person name="Grisel S."/>
            <person name="Petersen M."/>
            <person name="Berrin J.G."/>
            <person name="Delaux P.M."/>
            <person name="Dal Grande F."/>
            <person name="Keller J."/>
        </authorList>
    </citation>
    <scope>NUCLEOTIDE SEQUENCE [LARGE SCALE GENOMIC DNA]</scope>
    <source>
        <strain evidence="7 8">SAG 2145</strain>
    </source>
</reference>
<proteinExistence type="inferred from homology"/>
<evidence type="ECO:0000256" key="1">
    <source>
        <dbReference type="ARBA" id="ARBA00007682"/>
    </source>
</evidence>
<name>A0AAW1RBJ5_9CHLO</name>
<dbReference type="InterPro" id="IPR038635">
    <property type="entry name" value="CCR4-NOT_su2/3/5_C_sf"/>
</dbReference>
<accession>A0AAW1RBJ5</accession>